<protein>
    <recommendedName>
        <fullName evidence="4">Secreted protein</fullName>
    </recommendedName>
</protein>
<evidence type="ECO:0008006" key="4">
    <source>
        <dbReference type="Google" id="ProtNLM"/>
    </source>
</evidence>
<dbReference type="PROSITE" id="PS51257">
    <property type="entry name" value="PROKAR_LIPOPROTEIN"/>
    <property type="match status" value="1"/>
</dbReference>
<evidence type="ECO:0000256" key="1">
    <source>
        <dbReference type="SAM" id="SignalP"/>
    </source>
</evidence>
<proteinExistence type="predicted"/>
<comment type="caution">
    <text evidence="2">The sequence shown here is derived from an EMBL/GenBank/DDBJ whole genome shotgun (WGS) entry which is preliminary data.</text>
</comment>
<gene>
    <name evidence="2" type="ORF">GCM10009750_26220</name>
</gene>
<feature type="chain" id="PRO_5046217763" description="Secreted protein" evidence="1">
    <location>
        <begin position="25"/>
        <end position="147"/>
    </location>
</feature>
<dbReference type="Proteomes" id="UP001501746">
    <property type="component" value="Unassembled WGS sequence"/>
</dbReference>
<dbReference type="EMBL" id="BAAANK010000007">
    <property type="protein sequence ID" value="GAA1839066.1"/>
    <property type="molecule type" value="Genomic_DNA"/>
</dbReference>
<accession>A0ABN2MUP3</accession>
<evidence type="ECO:0000313" key="2">
    <source>
        <dbReference type="EMBL" id="GAA1839066.1"/>
    </source>
</evidence>
<evidence type="ECO:0000313" key="3">
    <source>
        <dbReference type="Proteomes" id="UP001501746"/>
    </source>
</evidence>
<keyword evidence="3" id="KW-1185">Reference proteome</keyword>
<feature type="signal peptide" evidence="1">
    <location>
        <begin position="1"/>
        <end position="24"/>
    </location>
</feature>
<dbReference type="RefSeq" id="WP_157426819.1">
    <property type="nucleotide sequence ID" value="NZ_BAAANK010000007.1"/>
</dbReference>
<reference evidence="2 3" key="1">
    <citation type="journal article" date="2019" name="Int. J. Syst. Evol. Microbiol.">
        <title>The Global Catalogue of Microorganisms (GCM) 10K type strain sequencing project: providing services to taxonomists for standard genome sequencing and annotation.</title>
        <authorList>
            <consortium name="The Broad Institute Genomics Platform"/>
            <consortium name="The Broad Institute Genome Sequencing Center for Infectious Disease"/>
            <person name="Wu L."/>
            <person name="Ma J."/>
        </authorList>
    </citation>
    <scope>NUCLEOTIDE SEQUENCE [LARGE SCALE GENOMIC DNA]</scope>
    <source>
        <strain evidence="2 3">JCM 14323</strain>
    </source>
</reference>
<name>A0ABN2MUP3_9MICO</name>
<sequence length="147" mass="15158">MQKIMKTTALLFAGALLFTGCASSNGSDTASGDDNCEVVRVAVRDISNGAQNAIATSVDQPTLTEKLEGYSQRLDEVADENADDEDLVTAIDGLQEKITAAEEYAATLPTAAPGEGEESTIDPDAQATASGDIQAAAVTVTEVCEAE</sequence>
<keyword evidence="1" id="KW-0732">Signal</keyword>
<organism evidence="2 3">
    <name type="scientific">Agromyces salentinus</name>
    <dbReference type="NCBI Taxonomy" id="269421"/>
    <lineage>
        <taxon>Bacteria</taxon>
        <taxon>Bacillati</taxon>
        <taxon>Actinomycetota</taxon>
        <taxon>Actinomycetes</taxon>
        <taxon>Micrococcales</taxon>
        <taxon>Microbacteriaceae</taxon>
        <taxon>Agromyces</taxon>
    </lineage>
</organism>